<sequence length="90" mass="10116">MKEMRKSLLFLSFCLLCACGPRGGKAVTDAPARREFPQVEIPSMYTEPMERTSYALNHFWDHFTDTSRVYACDSLTVNGVAMEAVDSQMG</sequence>
<dbReference type="InterPro" id="IPR033395">
    <property type="entry name" value="DUF5106"/>
</dbReference>
<feature type="domain" description="DUF5106" evidence="1">
    <location>
        <begin position="28"/>
        <end position="64"/>
    </location>
</feature>
<name>A0A068LJT4_9ZZZZ</name>
<evidence type="ECO:0000259" key="1">
    <source>
        <dbReference type="Pfam" id="PF17127"/>
    </source>
</evidence>
<evidence type="ECO:0000313" key="2">
    <source>
        <dbReference type="EMBL" id="AIE47629.1"/>
    </source>
</evidence>
<protein>
    <recommendedName>
        <fullName evidence="1">DUF5106 domain-containing protein</fullName>
    </recommendedName>
</protein>
<proteinExistence type="predicted"/>
<organism evidence="2">
    <name type="scientific">uncultured prokaryote</name>
    <dbReference type="NCBI Taxonomy" id="198431"/>
    <lineage>
        <taxon>unclassified sequences</taxon>
        <taxon>environmental samples</taxon>
    </lineage>
</organism>
<accession>A0A068LJT4</accession>
<dbReference type="EMBL" id="KF790718">
    <property type="protein sequence ID" value="AIE47629.1"/>
    <property type="molecule type" value="Genomic_DNA"/>
</dbReference>
<reference evidence="2" key="1">
    <citation type="journal article" date="2014" name="BMC Genomics">
        <title>Metasecretome-selective phage display approach for mining the functional potential of a rumen microbial community.</title>
        <authorList>
            <person name="Ciric M."/>
            <person name="Moon C.D."/>
            <person name="Leahy S.C."/>
            <person name="Creevey C.J."/>
            <person name="Altermann E."/>
            <person name="Attwood G.T."/>
            <person name="Rakonjac J."/>
            <person name="Gagic D."/>
        </authorList>
    </citation>
    <scope>NUCLEOTIDE SEQUENCE</scope>
</reference>
<feature type="non-terminal residue" evidence="2">
    <location>
        <position position="90"/>
    </location>
</feature>
<dbReference type="Pfam" id="PF17127">
    <property type="entry name" value="DUF5106"/>
    <property type="match status" value="1"/>
</dbReference>
<dbReference type="PROSITE" id="PS51257">
    <property type="entry name" value="PROKAR_LIPOPROTEIN"/>
    <property type="match status" value="1"/>
</dbReference>
<dbReference type="AlphaFoldDB" id="A0A068LJT4"/>